<sequence length="743" mass="84844">MKKLAFILFLAGAALPGLSQKLEKYEEVLPRILALPPSGALAQLKIYLAEQPDNSSIYLQMAVIYEKRYRESDPIKDFAYKVGNAREALKAYQRTEQFISEKEVRKNQEYFFNFGKLDDKGRVTVGFDTISNHMARVKVELQSFIDNVPVIYDKFTRSFSSYDRAHKAFTGILGKYPTFKDLYLLYDAEVDKTFGDIKKDYLECLQYWEEYKAATASFDVGYNQTMTAKPIKVYRLDGLESKINFLQPKIQVWDYASWVDTTREIIHAEIDKLREDLMAENLRLNKRIEEAKPDFIREEFEPLKVSKEVLFTLRKYDLSSVIEPIFIFKEKKHDLIYQQLLSEKLGADTEVDVERKLYLYGQMVNRIKEADSVLSDIRRTNTAASLSKYSDFIKTNYNGPSGITQLITTERQNNKNDVSNYVANIQNELYAILKTDSVIKKVKYKKLDIPLFRSVPVDNDLLTAAPITSHRIENFDGSAFIAGIFKNTKENKTQAFVAGITKEQTVGWYNDYLLKIDSAAGLDANTRIGAIQSVPGGLAVILNGVDTSGIRINHLLMLDEKGVITHSRRLILNQFPRTISYNERTNTLFVTYKGNDYLDDPLVESEMIMANYSIYGDLQWQQRMSYKGDITDVVSVDQAYIIVGNYNEIKGLDGRVNRAGKNNTDTKAFAVKINLAGELLDLKTIDYSSSYFANKTYKVSDDCINFFGSMGAYTKTVMLDSRPESAVHVIMNKDLEILASTLK</sequence>
<accession>A0ABW7N6Y6</accession>
<reference evidence="1 2" key="1">
    <citation type="journal article" date="2013" name="Int. J. Syst. Evol. Microbiol.">
        <title>Marinoscillum luteum sp. nov., isolated from marine sediment.</title>
        <authorList>
            <person name="Cha I.T."/>
            <person name="Park S.J."/>
            <person name="Kim S.J."/>
            <person name="Kim J.G."/>
            <person name="Jung M.Y."/>
            <person name="Shin K.S."/>
            <person name="Kwon K.K."/>
            <person name="Yang S.H."/>
            <person name="Seo Y.S."/>
            <person name="Rhee S.K."/>
        </authorList>
    </citation>
    <scope>NUCLEOTIDE SEQUENCE [LARGE SCALE GENOMIC DNA]</scope>
    <source>
        <strain evidence="1 2">KCTC 23939</strain>
    </source>
</reference>
<gene>
    <name evidence="1" type="ORF">ACHKAR_07060</name>
</gene>
<protein>
    <submittedName>
        <fullName evidence="1">Uncharacterized protein</fullName>
    </submittedName>
</protein>
<dbReference type="Proteomes" id="UP001610063">
    <property type="component" value="Unassembled WGS sequence"/>
</dbReference>
<organism evidence="1 2">
    <name type="scientific">Marinoscillum luteum</name>
    <dbReference type="NCBI Taxonomy" id="861051"/>
    <lineage>
        <taxon>Bacteria</taxon>
        <taxon>Pseudomonadati</taxon>
        <taxon>Bacteroidota</taxon>
        <taxon>Cytophagia</taxon>
        <taxon>Cytophagales</taxon>
        <taxon>Reichenbachiellaceae</taxon>
        <taxon>Marinoscillum</taxon>
    </lineage>
</organism>
<dbReference type="EMBL" id="JBIPKE010000014">
    <property type="protein sequence ID" value="MFH6983190.1"/>
    <property type="molecule type" value="Genomic_DNA"/>
</dbReference>
<comment type="caution">
    <text evidence="1">The sequence shown here is derived from an EMBL/GenBank/DDBJ whole genome shotgun (WGS) entry which is preliminary data.</text>
</comment>
<evidence type="ECO:0000313" key="1">
    <source>
        <dbReference type="EMBL" id="MFH6983190.1"/>
    </source>
</evidence>
<evidence type="ECO:0000313" key="2">
    <source>
        <dbReference type="Proteomes" id="UP001610063"/>
    </source>
</evidence>
<dbReference type="RefSeq" id="WP_395416756.1">
    <property type="nucleotide sequence ID" value="NZ_JBIPKE010000014.1"/>
</dbReference>
<name>A0ABW7N6Y6_9BACT</name>
<proteinExistence type="predicted"/>
<keyword evidence="2" id="KW-1185">Reference proteome</keyword>